<evidence type="ECO:0000313" key="4">
    <source>
        <dbReference type="EMBL" id="CCH76453.1"/>
    </source>
</evidence>
<dbReference type="InterPro" id="IPR020084">
    <property type="entry name" value="NUDIX_hydrolase_CS"/>
</dbReference>
<dbReference type="Gene3D" id="3.90.79.10">
    <property type="entry name" value="Nucleoside Triphosphate Pyrophosphohydrolase"/>
    <property type="match status" value="1"/>
</dbReference>
<protein>
    <recommendedName>
        <fullName evidence="3">Nudix hydrolase domain-containing protein</fullName>
    </recommendedName>
</protein>
<evidence type="ECO:0000313" key="5">
    <source>
        <dbReference type="Proteomes" id="UP000035721"/>
    </source>
</evidence>
<dbReference type="Pfam" id="PF00293">
    <property type="entry name" value="NUDIX"/>
    <property type="match status" value="1"/>
</dbReference>
<dbReference type="Proteomes" id="UP000035721">
    <property type="component" value="Unassembled WGS sequence"/>
</dbReference>
<dbReference type="InterPro" id="IPR000086">
    <property type="entry name" value="NUDIX_hydrolase_dom"/>
</dbReference>
<evidence type="ECO:0000259" key="3">
    <source>
        <dbReference type="PROSITE" id="PS51462"/>
    </source>
</evidence>
<dbReference type="STRING" id="1194083.BN12_1280007"/>
<sequence>MTAANPAVLVEGLLGGSPVVALELAHGEPPALALARAGWRAERALSAVSLPGPEWRVLVRYAVAPADPVDLPAEPTVRRDAGLGEVDVAGAVVRRRVAAYALVSSARGLLLTELSARTNVAGRWNLPGGGLDPCEQVEDALRREVWEESDQEIEGVAFREVVSDHWVGRAPHGVVEDYHAVRLIHTARCPDPTDPVIHDVGGSTSDVRWFGWDEVGQVPLADSVAPLIRDAVRRHLA</sequence>
<feature type="domain" description="Nudix hydrolase" evidence="3">
    <location>
        <begin position="93"/>
        <end position="233"/>
    </location>
</feature>
<dbReference type="CDD" id="cd02883">
    <property type="entry name" value="NUDIX_Hydrolase"/>
    <property type="match status" value="1"/>
</dbReference>
<comment type="cofactor">
    <cofactor evidence="1">
        <name>Mg(2+)</name>
        <dbReference type="ChEBI" id="CHEBI:18420"/>
    </cofactor>
</comment>
<dbReference type="SUPFAM" id="SSF55811">
    <property type="entry name" value="Nudix"/>
    <property type="match status" value="1"/>
</dbReference>
<dbReference type="PANTHER" id="PTHR43046">
    <property type="entry name" value="GDP-MANNOSE MANNOSYL HYDROLASE"/>
    <property type="match status" value="1"/>
</dbReference>
<accession>A0A077LT09</accession>
<keyword evidence="2" id="KW-0378">Hydrolase</keyword>
<dbReference type="PROSITE" id="PS51462">
    <property type="entry name" value="NUDIX"/>
    <property type="match status" value="1"/>
</dbReference>
<evidence type="ECO:0000256" key="1">
    <source>
        <dbReference type="ARBA" id="ARBA00001946"/>
    </source>
</evidence>
<dbReference type="PANTHER" id="PTHR43046:SF14">
    <property type="entry name" value="MUTT_NUDIX FAMILY PROTEIN"/>
    <property type="match status" value="1"/>
</dbReference>
<proteinExistence type="predicted"/>
<comment type="caution">
    <text evidence="4">The sequence shown here is derived from an EMBL/GenBank/DDBJ whole genome shotgun (WGS) entry which is preliminary data.</text>
</comment>
<dbReference type="InterPro" id="IPR015797">
    <property type="entry name" value="NUDIX_hydrolase-like_dom_sf"/>
</dbReference>
<name>A0A077LT09_9MICO</name>
<dbReference type="EMBL" id="CAJB01000033">
    <property type="protein sequence ID" value="CCH76453.1"/>
    <property type="molecule type" value="Genomic_DNA"/>
</dbReference>
<keyword evidence="5" id="KW-1185">Reference proteome</keyword>
<gene>
    <name evidence="4" type="ORF">BN12_1280007</name>
</gene>
<organism evidence="4 5">
    <name type="scientific">Nostocoides japonicum T1-X7</name>
    <dbReference type="NCBI Taxonomy" id="1194083"/>
    <lineage>
        <taxon>Bacteria</taxon>
        <taxon>Bacillati</taxon>
        <taxon>Actinomycetota</taxon>
        <taxon>Actinomycetes</taxon>
        <taxon>Micrococcales</taxon>
        <taxon>Intrasporangiaceae</taxon>
        <taxon>Nostocoides</taxon>
    </lineage>
</organism>
<dbReference type="PROSITE" id="PS00893">
    <property type="entry name" value="NUDIX_BOX"/>
    <property type="match status" value="1"/>
</dbReference>
<dbReference type="AlphaFoldDB" id="A0A077LT09"/>
<dbReference type="OrthoDB" id="9804442at2"/>
<dbReference type="GO" id="GO:0016787">
    <property type="term" value="F:hydrolase activity"/>
    <property type="evidence" value="ECO:0007669"/>
    <property type="project" value="UniProtKB-KW"/>
</dbReference>
<reference evidence="4 5" key="1">
    <citation type="journal article" date="2013" name="ISME J.">
        <title>A metabolic model for members of the genus Tetrasphaera involved in enhanced biological phosphorus removal.</title>
        <authorList>
            <person name="Kristiansen R."/>
            <person name="Nguyen H.T.T."/>
            <person name="Saunders A.M."/>
            <person name="Nielsen J.L."/>
            <person name="Wimmer R."/>
            <person name="Le V.Q."/>
            <person name="McIlroy S.J."/>
            <person name="Petrovski S."/>
            <person name="Seviour R.J."/>
            <person name="Calteau A."/>
            <person name="Nielsen K.L."/>
            <person name="Nielsen P.H."/>
        </authorList>
    </citation>
    <scope>NUCLEOTIDE SEQUENCE [LARGE SCALE GENOMIC DNA]</scope>
    <source>
        <strain evidence="4 5">T1-X7</strain>
    </source>
</reference>
<evidence type="ECO:0000256" key="2">
    <source>
        <dbReference type="ARBA" id="ARBA00022801"/>
    </source>
</evidence>
<dbReference type="RefSeq" id="WP_048553233.1">
    <property type="nucleotide sequence ID" value="NZ_HF570958.1"/>
</dbReference>